<sequence length="70" mass="8220">MALTVSIEVFHNGDGFLVFIIKQKFAANYEKYKAFFHKMSRAYLKRFLDGFIAKLHKFLNLQYNTSPVVI</sequence>
<organism evidence="1 2">
    <name type="scientific">Candidatus Nanosyncoccus nanoralicus</name>
    <dbReference type="NCBI Taxonomy" id="2171996"/>
    <lineage>
        <taxon>Bacteria</taxon>
        <taxon>Candidatus Saccharimonadota</taxon>
        <taxon>Candidatus Nanosyncoccalia</taxon>
        <taxon>Candidatus Nanosyncoccales</taxon>
        <taxon>Candidatus Nanosyncoccaceae</taxon>
        <taxon>Candidatus Nanosyncoccus</taxon>
    </lineage>
</organism>
<protein>
    <submittedName>
        <fullName evidence="1">Uncharacterized protein</fullName>
    </submittedName>
</protein>
<comment type="caution">
    <text evidence="1">The sequence shown here is derived from an EMBL/GenBank/DDBJ whole genome shotgun (WGS) entry which is preliminary data.</text>
</comment>
<dbReference type="EMBL" id="PRLL01000007">
    <property type="protein sequence ID" value="RYC73617.1"/>
    <property type="molecule type" value="Genomic_DNA"/>
</dbReference>
<accession>A0ABY0FLN6</accession>
<name>A0ABY0FLN6_9BACT</name>
<reference evidence="1 2" key="1">
    <citation type="journal article" date="2018" name="bioRxiv">
        <title>Evidence of independent acquisition and adaption of ultra-small bacteria to human hosts across the highly diverse yet reduced genomes of the phylum Saccharibacteria.</title>
        <authorList>
            <person name="McLean J.S."/>
            <person name="Bor B."/>
            <person name="To T.T."/>
            <person name="Liu Q."/>
            <person name="Kearns K.A."/>
            <person name="Solden L.M."/>
            <person name="Wrighton K.C."/>
            <person name="He X."/>
            <person name="Shi W."/>
        </authorList>
    </citation>
    <scope>NUCLEOTIDE SEQUENCE [LARGE SCALE GENOMIC DNA]</scope>
    <source>
        <strain evidence="1 2">TM7_KMM_G3_1_HOT_351</strain>
    </source>
</reference>
<evidence type="ECO:0000313" key="1">
    <source>
        <dbReference type="EMBL" id="RYC73617.1"/>
    </source>
</evidence>
<proteinExistence type="predicted"/>
<dbReference type="Proteomes" id="UP001191004">
    <property type="component" value="Unassembled WGS sequence"/>
</dbReference>
<gene>
    <name evidence="1" type="ORF">G3KMM_00311</name>
</gene>
<keyword evidence="2" id="KW-1185">Reference proteome</keyword>
<reference evidence="1 2" key="2">
    <citation type="journal article" date="2020" name="Cell Rep.">
        <title>Acquisition and Adaptation of Ultra-small Parasitic Reduced Genome Bacteria to Mammalian Hosts.</title>
        <authorList>
            <person name="McLean J.S."/>
            <person name="Bor B."/>
            <person name="Kerns K.A."/>
            <person name="Liu Q."/>
            <person name="To T.T."/>
            <person name="Solden L."/>
            <person name="Hendrickson E.L."/>
            <person name="Wrighton K."/>
            <person name="Shi W."/>
            <person name="He X."/>
        </authorList>
    </citation>
    <scope>NUCLEOTIDE SEQUENCE [LARGE SCALE GENOMIC DNA]</scope>
    <source>
        <strain evidence="1 2">TM7_KMM_G3_1_HOT_351</strain>
    </source>
</reference>
<evidence type="ECO:0000313" key="2">
    <source>
        <dbReference type="Proteomes" id="UP001191004"/>
    </source>
</evidence>